<feature type="transmembrane region" description="Helical" evidence="5">
    <location>
        <begin position="45"/>
        <end position="66"/>
    </location>
</feature>
<dbReference type="InterPro" id="IPR036259">
    <property type="entry name" value="MFS_trans_sf"/>
</dbReference>
<dbReference type="Proteomes" id="UP000186601">
    <property type="component" value="Unassembled WGS sequence"/>
</dbReference>
<feature type="transmembrane region" description="Helical" evidence="5">
    <location>
        <begin position="98"/>
        <end position="121"/>
    </location>
</feature>
<keyword evidence="2 5" id="KW-0812">Transmembrane</keyword>
<dbReference type="EMBL" id="MLYV02000849">
    <property type="protein sequence ID" value="PSR76348.1"/>
    <property type="molecule type" value="Genomic_DNA"/>
</dbReference>
<evidence type="ECO:0000256" key="3">
    <source>
        <dbReference type="ARBA" id="ARBA00022989"/>
    </source>
</evidence>
<comment type="caution">
    <text evidence="6">The sequence shown here is derived from an EMBL/GenBank/DDBJ whole genome shotgun (WGS) entry which is preliminary data.</text>
</comment>
<keyword evidence="4 5" id="KW-0472">Membrane</keyword>
<dbReference type="Gene3D" id="1.20.1250.20">
    <property type="entry name" value="MFS general substrate transporter like domains"/>
    <property type="match status" value="1"/>
</dbReference>
<evidence type="ECO:0000313" key="6">
    <source>
        <dbReference type="EMBL" id="PSR76348.1"/>
    </source>
</evidence>
<feature type="transmembrane region" description="Helical" evidence="5">
    <location>
        <begin position="133"/>
        <end position="156"/>
    </location>
</feature>
<organism evidence="6 7">
    <name type="scientific">Hermanssonia centrifuga</name>
    <dbReference type="NCBI Taxonomy" id="98765"/>
    <lineage>
        <taxon>Eukaryota</taxon>
        <taxon>Fungi</taxon>
        <taxon>Dikarya</taxon>
        <taxon>Basidiomycota</taxon>
        <taxon>Agaricomycotina</taxon>
        <taxon>Agaricomycetes</taxon>
        <taxon>Polyporales</taxon>
        <taxon>Meruliaceae</taxon>
        <taxon>Hermanssonia</taxon>
    </lineage>
</organism>
<dbReference type="GO" id="GO:0005886">
    <property type="term" value="C:plasma membrane"/>
    <property type="evidence" value="ECO:0007669"/>
    <property type="project" value="TreeGrafter"/>
</dbReference>
<dbReference type="PANTHER" id="PTHR23501:SF102">
    <property type="entry name" value="DRUG TRANSPORTER, PUTATIVE (AFU_ORTHOLOGUE AFUA_3G08530)-RELATED"/>
    <property type="match status" value="1"/>
</dbReference>
<keyword evidence="7" id="KW-1185">Reference proteome</keyword>
<feature type="transmembrane region" description="Helical" evidence="5">
    <location>
        <begin position="12"/>
        <end position="30"/>
    </location>
</feature>
<sequence length="262" mass="28170">MIFSSVSSYVQNFINPIINISIIYFLPTYFQACKGASPIHGGIDILGLSLSLGPTLIVTGASITITKKYRQPLWLGWCFLTAAVGSMATLHADTPLSHSVVFSLLSGLGTGMLYSATYFPVLAPLPISENAHALAFFSFCRSFAAVWGVTVGTAVLQTQLTKRLPAEFLEQFPGGVELAYSAIPVIGTLSEPLQSQVQEAFAESIIVIWQVMTGICGIGIVASFFMKALPLHTQIDEKWGLEANGRASDEHTQASDFLETAN</sequence>
<evidence type="ECO:0000313" key="7">
    <source>
        <dbReference type="Proteomes" id="UP000186601"/>
    </source>
</evidence>
<evidence type="ECO:0000256" key="2">
    <source>
        <dbReference type="ARBA" id="ARBA00022692"/>
    </source>
</evidence>
<dbReference type="PANTHER" id="PTHR23501">
    <property type="entry name" value="MAJOR FACILITATOR SUPERFAMILY"/>
    <property type="match status" value="1"/>
</dbReference>
<proteinExistence type="predicted"/>
<dbReference type="AlphaFoldDB" id="A0A2R6NTF2"/>
<keyword evidence="3 5" id="KW-1133">Transmembrane helix</keyword>
<reference evidence="6 7" key="1">
    <citation type="submission" date="2018-02" db="EMBL/GenBank/DDBJ databases">
        <title>Genome sequence of the basidiomycete white-rot fungus Phlebia centrifuga.</title>
        <authorList>
            <person name="Granchi Z."/>
            <person name="Peng M."/>
            <person name="de Vries R.P."/>
            <person name="Hilden K."/>
            <person name="Makela M.R."/>
            <person name="Grigoriev I."/>
            <person name="Riley R."/>
        </authorList>
    </citation>
    <scope>NUCLEOTIDE SEQUENCE [LARGE SCALE GENOMIC DNA]</scope>
    <source>
        <strain evidence="6 7">FBCC195</strain>
    </source>
</reference>
<feature type="transmembrane region" description="Helical" evidence="5">
    <location>
        <begin position="73"/>
        <end position="92"/>
    </location>
</feature>
<gene>
    <name evidence="6" type="ORF">PHLCEN_2v8522</name>
</gene>
<evidence type="ECO:0000256" key="1">
    <source>
        <dbReference type="ARBA" id="ARBA00004141"/>
    </source>
</evidence>
<dbReference type="GO" id="GO:0022857">
    <property type="term" value="F:transmembrane transporter activity"/>
    <property type="evidence" value="ECO:0007669"/>
    <property type="project" value="TreeGrafter"/>
</dbReference>
<protein>
    <submittedName>
        <fullName evidence="6">Uncharacterized protein</fullName>
    </submittedName>
</protein>
<accession>A0A2R6NTF2</accession>
<evidence type="ECO:0000256" key="5">
    <source>
        <dbReference type="SAM" id="Phobius"/>
    </source>
</evidence>
<dbReference type="SUPFAM" id="SSF103473">
    <property type="entry name" value="MFS general substrate transporter"/>
    <property type="match status" value="1"/>
</dbReference>
<name>A0A2R6NTF2_9APHY</name>
<comment type="subcellular location">
    <subcellularLocation>
        <location evidence="1">Membrane</location>
        <topology evidence="1">Multi-pass membrane protein</topology>
    </subcellularLocation>
</comment>
<evidence type="ECO:0000256" key="4">
    <source>
        <dbReference type="ARBA" id="ARBA00023136"/>
    </source>
</evidence>
<dbReference type="OrthoDB" id="2751783at2759"/>
<feature type="transmembrane region" description="Helical" evidence="5">
    <location>
        <begin position="205"/>
        <end position="225"/>
    </location>
</feature>